<sequence>MSSTHRDDPPQSISRDRNARGKEKKRKHQQSPTSRLDDCITGHMNLPTFRHTPGSSSITCLGVRARANPPRLRLRLLGRTGTELYCTVPCRRCARVVTQKRGGGLSLPPAHRSSIHTWELFKNFKATARRARASIRVRPCRDERTRSFS</sequence>
<dbReference type="Proteomes" id="UP000504637">
    <property type="component" value="Unplaced"/>
</dbReference>
<feature type="region of interest" description="Disordered" evidence="1">
    <location>
        <begin position="1"/>
        <end position="39"/>
    </location>
</feature>
<dbReference type="GeneID" id="54356641"/>
<name>A0A6J3MEB1_9PEZI</name>
<gene>
    <name evidence="3" type="ORF">K489DRAFT_102456</name>
</gene>
<dbReference type="RefSeq" id="XP_033462985.1">
    <property type="nucleotide sequence ID" value="XM_033598842.1"/>
</dbReference>
<dbReference type="AlphaFoldDB" id="A0A6J3MEB1"/>
<keyword evidence="2" id="KW-1185">Reference proteome</keyword>
<reference evidence="3" key="1">
    <citation type="submission" date="2020-01" db="EMBL/GenBank/DDBJ databases">
        <authorList>
            <consortium name="DOE Joint Genome Institute"/>
            <person name="Haridas S."/>
            <person name="Albert R."/>
            <person name="Binder M."/>
            <person name="Bloem J."/>
            <person name="Labutti K."/>
            <person name="Salamov A."/>
            <person name="Andreopoulos B."/>
            <person name="Baker S.E."/>
            <person name="Barry K."/>
            <person name="Bills G."/>
            <person name="Bluhm B.H."/>
            <person name="Cannon C."/>
            <person name="Castanera R."/>
            <person name="Culley D.E."/>
            <person name="Daum C."/>
            <person name="Ezra D."/>
            <person name="Gonzalez J.B."/>
            <person name="Henrissat B."/>
            <person name="Kuo A."/>
            <person name="Liang C."/>
            <person name="Lipzen A."/>
            <person name="Lutzoni F."/>
            <person name="Magnuson J."/>
            <person name="Mondo S."/>
            <person name="Nolan M."/>
            <person name="Ohm R."/>
            <person name="Pangilinan J."/>
            <person name="Park H.-J."/>
            <person name="Ramirez L."/>
            <person name="Alfaro M."/>
            <person name="Sun H."/>
            <person name="Tritt A."/>
            <person name="Yoshinaga Y."/>
            <person name="Zwiers L.-H."/>
            <person name="Turgeon B.G."/>
            <person name="Goodwin S.B."/>
            <person name="Spatafora J.W."/>
            <person name="Crous P.W."/>
            <person name="Grigoriev I.V."/>
        </authorList>
    </citation>
    <scope>NUCLEOTIDE SEQUENCE</scope>
    <source>
        <strain evidence="3">CBS 342.82</strain>
    </source>
</reference>
<evidence type="ECO:0000313" key="2">
    <source>
        <dbReference type="Proteomes" id="UP000504637"/>
    </source>
</evidence>
<reference evidence="3" key="2">
    <citation type="submission" date="2020-04" db="EMBL/GenBank/DDBJ databases">
        <authorList>
            <consortium name="NCBI Genome Project"/>
        </authorList>
    </citation>
    <scope>NUCLEOTIDE SEQUENCE</scope>
    <source>
        <strain evidence="3">CBS 342.82</strain>
    </source>
</reference>
<organism evidence="3">
    <name type="scientific">Dissoconium aciculare CBS 342.82</name>
    <dbReference type="NCBI Taxonomy" id="1314786"/>
    <lineage>
        <taxon>Eukaryota</taxon>
        <taxon>Fungi</taxon>
        <taxon>Dikarya</taxon>
        <taxon>Ascomycota</taxon>
        <taxon>Pezizomycotina</taxon>
        <taxon>Dothideomycetes</taxon>
        <taxon>Dothideomycetidae</taxon>
        <taxon>Mycosphaerellales</taxon>
        <taxon>Dissoconiaceae</taxon>
        <taxon>Dissoconium</taxon>
    </lineage>
</organism>
<protein>
    <submittedName>
        <fullName evidence="3">Uncharacterized protein</fullName>
    </submittedName>
</protein>
<feature type="compositionally biased region" description="Basic and acidic residues" evidence="1">
    <location>
        <begin position="1"/>
        <end position="21"/>
    </location>
</feature>
<reference evidence="3" key="3">
    <citation type="submission" date="2025-08" db="UniProtKB">
        <authorList>
            <consortium name="RefSeq"/>
        </authorList>
    </citation>
    <scope>IDENTIFICATION</scope>
    <source>
        <strain evidence="3">CBS 342.82</strain>
    </source>
</reference>
<evidence type="ECO:0000313" key="3">
    <source>
        <dbReference type="RefSeq" id="XP_033462985.1"/>
    </source>
</evidence>
<accession>A0A6J3MEB1</accession>
<proteinExistence type="predicted"/>
<evidence type="ECO:0000256" key="1">
    <source>
        <dbReference type="SAM" id="MobiDB-lite"/>
    </source>
</evidence>